<accession>A0A1E1G7C6</accession>
<evidence type="ECO:0000256" key="1">
    <source>
        <dbReference type="SAM" id="Phobius"/>
    </source>
</evidence>
<feature type="transmembrane region" description="Helical" evidence="1">
    <location>
        <begin position="201"/>
        <end position="224"/>
    </location>
</feature>
<keyword evidence="2" id="KW-0496">Mitochondrion</keyword>
<keyword evidence="1" id="KW-0812">Transmembrane</keyword>
<evidence type="ECO:0000313" key="2">
    <source>
        <dbReference type="EMBL" id="BAV78654.1"/>
    </source>
</evidence>
<gene>
    <name evidence="2" type="primary">ND2</name>
</gene>
<proteinExistence type="predicted"/>
<organism evidence="2">
    <name type="scientific">Steinernema glaseri</name>
    <dbReference type="NCBI Taxonomy" id="37863"/>
    <lineage>
        <taxon>Eukaryota</taxon>
        <taxon>Metazoa</taxon>
        <taxon>Ecdysozoa</taxon>
        <taxon>Nematoda</taxon>
        <taxon>Chromadorea</taxon>
        <taxon>Rhabditida</taxon>
        <taxon>Tylenchina</taxon>
        <taxon>Panagrolaimomorpha</taxon>
        <taxon>Strongyloidoidea</taxon>
        <taxon>Steinernematidae</taxon>
        <taxon>Steinernema</taxon>
    </lineage>
</organism>
<protein>
    <submittedName>
        <fullName evidence="2">NADH dehydrogenase subunit 2</fullName>
    </submittedName>
</protein>
<keyword evidence="1" id="KW-1133">Transmembrane helix</keyword>
<keyword evidence="1" id="KW-0472">Membrane</keyword>
<geneLocation type="mitochondrion" evidence="2"/>
<reference evidence="2" key="1">
    <citation type="submission" date="2016-05" db="EMBL/GenBank/DDBJ databases">
        <title>Complete mitochondrial genomes of four entomopathogenic nematode species of genus Steinernema.</title>
        <authorList>
            <person name="Kikuchi T."/>
            <person name="Afrin T."/>
            <person name="Yoshida M."/>
        </authorList>
    </citation>
    <scope>NUCLEOTIDE SEQUENCE</scope>
    <source>
        <strain evidence="2">Sds102</strain>
    </source>
</reference>
<feature type="transmembrane region" description="Helical" evidence="1">
    <location>
        <begin position="230"/>
        <end position="251"/>
    </location>
</feature>
<feature type="transmembrane region" description="Helical" evidence="1">
    <location>
        <begin position="58"/>
        <end position="79"/>
    </location>
</feature>
<feature type="transmembrane region" description="Helical" evidence="1">
    <location>
        <begin position="119"/>
        <end position="139"/>
    </location>
</feature>
<dbReference type="EMBL" id="AP017466">
    <property type="protein sequence ID" value="BAV78654.1"/>
    <property type="molecule type" value="Genomic_DNA"/>
</dbReference>
<feature type="transmembrane region" description="Helical" evidence="1">
    <location>
        <begin position="85"/>
        <end position="107"/>
    </location>
</feature>
<feature type="transmembrane region" description="Helical" evidence="1">
    <location>
        <begin position="29"/>
        <end position="46"/>
    </location>
</feature>
<dbReference type="AlphaFoldDB" id="A0A1E1G7C6"/>
<sequence length="281" mass="33578">MIGFLCSSVLFVFFLNLISSNLIVWWSGFLLMTLIFVFLNKNLYCYSSLLNYFIIQEVLGLLFLFLSMSVLQFLVLMMKVGISPLHFWIFSVTNNLWGWGVLWFLTFQKMPFFPVIMNLMNFSYFLIIIFGIIFCYLQFLIMKNYKNLIILSSTESFNWILLVGLFSIINVYFLFIYYIFLMVLVLPFFINNNFNFLNWEVILVFLNMPFTFTFFIKLFSLSLILEFGGFMFLFILFMMFLSMLSFSFFLVNLSTLNYLFHQNSYKLSYFLSFPLMVLILI</sequence>
<name>A0A1E1G7C6_9BILA</name>
<feature type="transmembrane region" description="Helical" evidence="1">
    <location>
        <begin position="159"/>
        <end position="189"/>
    </location>
</feature>